<evidence type="ECO:0000313" key="1">
    <source>
        <dbReference type="EMBL" id="KKN81946.1"/>
    </source>
</evidence>
<accession>A0A0F9W8F5</accession>
<proteinExistence type="predicted"/>
<organism evidence="1">
    <name type="scientific">marine sediment metagenome</name>
    <dbReference type="NCBI Taxonomy" id="412755"/>
    <lineage>
        <taxon>unclassified sequences</taxon>
        <taxon>metagenomes</taxon>
        <taxon>ecological metagenomes</taxon>
    </lineage>
</organism>
<protein>
    <recommendedName>
        <fullName evidence="2">Antitoxin Xre/MbcA/ParS-like toxin-binding domain-containing protein</fullName>
    </recommendedName>
</protein>
<sequence>MPSLSPDALAILLPLGILFSALLMFGAGLVWARYRDYQNERQDREKLIQTILDQIEPWAGSRSSAWAWYQTYPISALGGQTAQQLAAQGKAYEVIAYIAHIRQGGYA</sequence>
<dbReference type="EMBL" id="LAZR01000207">
    <property type="protein sequence ID" value="KKN81946.1"/>
    <property type="molecule type" value="Genomic_DNA"/>
</dbReference>
<name>A0A0F9W8F5_9ZZZZ</name>
<dbReference type="AlphaFoldDB" id="A0A0F9W8F5"/>
<comment type="caution">
    <text evidence="1">The sequence shown here is derived from an EMBL/GenBank/DDBJ whole genome shotgun (WGS) entry which is preliminary data.</text>
</comment>
<evidence type="ECO:0008006" key="2">
    <source>
        <dbReference type="Google" id="ProtNLM"/>
    </source>
</evidence>
<gene>
    <name evidence="1" type="ORF">LCGC14_0313930</name>
</gene>
<reference evidence="1" key="1">
    <citation type="journal article" date="2015" name="Nature">
        <title>Complex archaea that bridge the gap between prokaryotes and eukaryotes.</title>
        <authorList>
            <person name="Spang A."/>
            <person name="Saw J.H."/>
            <person name="Jorgensen S.L."/>
            <person name="Zaremba-Niedzwiedzka K."/>
            <person name="Martijn J."/>
            <person name="Lind A.E."/>
            <person name="van Eijk R."/>
            <person name="Schleper C."/>
            <person name="Guy L."/>
            <person name="Ettema T.J."/>
        </authorList>
    </citation>
    <scope>NUCLEOTIDE SEQUENCE</scope>
</reference>